<feature type="compositionally biased region" description="Pro residues" evidence="1">
    <location>
        <begin position="618"/>
        <end position="628"/>
    </location>
</feature>
<feature type="compositionally biased region" description="Low complexity" evidence="1">
    <location>
        <begin position="1349"/>
        <end position="1360"/>
    </location>
</feature>
<evidence type="ECO:0000313" key="5">
    <source>
        <dbReference type="Proteomes" id="UP000054408"/>
    </source>
</evidence>
<gene>
    <name evidence="4" type="ORF">AMSG_08723</name>
</gene>
<feature type="compositionally biased region" description="Polar residues" evidence="1">
    <location>
        <begin position="1786"/>
        <end position="1799"/>
    </location>
</feature>
<dbReference type="STRING" id="461836.A0A0L0DLP8"/>
<feature type="compositionally biased region" description="Basic residues" evidence="1">
    <location>
        <begin position="1680"/>
        <end position="1697"/>
    </location>
</feature>
<feature type="region of interest" description="Disordered" evidence="1">
    <location>
        <begin position="1"/>
        <end position="61"/>
    </location>
</feature>
<feature type="region of interest" description="Disordered" evidence="1">
    <location>
        <begin position="717"/>
        <end position="808"/>
    </location>
</feature>
<protein>
    <recommendedName>
        <fullName evidence="6">DUF4456 domain-containing protein</fullName>
    </recommendedName>
</protein>
<dbReference type="Proteomes" id="UP000054408">
    <property type="component" value="Unassembled WGS sequence"/>
</dbReference>
<sequence length="1957" mass="206718">MSGSTTATVPRHDSSGELPARASGHATSWAYSAATETTKRRRAVQESASRRAAEDAVDDPNFLEKGEVRGLPHVVTPAEPHGSSASLRVAAMLEARATRHHDLLRKLDAELDAKTAELTADMDRLARTFKAELDADDARVAADRDKLCSSELATLPKIQVERLAETYRALTAKRRHQAAMTTTAMRESLAQHSSALEALLASYAPQLIDIAHVLPNDVERLCKERAHKLNLQAVASEHALLAFEARFEASELAAARERDALLRKLFDELIVDQGESYRALVEVIHRIISFQPPALTTADADAFARDLGRALAALAATHATRLGQVLALDAAIQADADTAAAQLGDELAIVAGSYSPEVDAQVRAVAEPRLAQRAGQRAGLLALLHAVLHDAMADLALSAHGLFQYVGAAVALWDGHAAAVAAAKAAVERDIDSLHDAHVAKVDALETALTDVIDQLRKLTLALQALNSLETQHRELTDAVAKRLDAHASTITLALETYSTGVRAMFCLVPRREYEVWLAARGLVAFPHAPKALSRTPSTPATNKRASGSNSSGSGSAADKSLASLPSAFCTVAPEPAEAAEAEQLTALQLALVVSAPQSSPLRPMRDALVKALALPAEPSPAPQPSPSPARSKRPDRSERASSGSHSTAAAAAASVRALFGDLLQPTEQPLDSMLEKRGVAEDVHVVTTKAGDQFVVLPPRHFEVYTTALLVESESIEASPARTNRTPVRGRRSGPGTPTSAGNKTRETSDAREGSKSRARKGKATPSRESGASPSRTSKATPSRSRPRSVASTAGDDDAKAAAAAGEAEASQRKAAWEWLTAFLDPQLSAHIDSEISARLASAPEWMAHALETGAVPLSVLMPVAASSPRSASGARSGRESVASDTSASNGAEAKVNERALVVRRGRMLVDADGKPVVHELKSPTPVVRFLQEQLRRAFMTHLGEWQAAESAAVAEYVEKRAARHAAQLDEFLRFHRPRKDRIELDVAHVRAVELQANNVRLERHVEGIQKRALGDDSHMSDAVSAMKATADGFAAYVSEKQEVLGSASSTASLEYYQREVRGRAAAAVAALETTVAQAVTGLAKSHEAALMANVRFSDAVGSLAGGGASAVGPSLALVASASSDALGRNKASYHADEIRGVQAKLGKLEAWLKTRHAAQVEALHKARTEQESRLTASVASFDEALKDHVRDTTFLAQLSLMLGSVNMAIRAEQAGSDKADEDIRVALGKLHAIIKVDASTDAAKSFKAGTPPLATRLLLQLHKVLSLLHARGKYLDALVTDVLLPPGLTTDAVRAALGAKSMVAVMQEPSPDAEDHILAIPPWLQPEPSASDEVDGTPPASLPEPMSSARSSVSGASPRVRRPAREATGSNTSGTARARQGRRGARIGSARSGAGRRGTGQAGEPADERSSAGGSGNGATGNAGSGDETGDEKKKPLRPGDMSFDMAGLDNKFRDRIDAYIAQGRERLFALVADYYATLDATTLTREASIAATEEEAQQEVNAELGKLVASSETFRQASLDGFRTVASSVQTLFSAIPPMVYADIRAHMLLSAEAAKEGTAAGLAVELRESEEAQREHANALRPVLAHPNRRSELAALHAAEHKRCKELMAAIAAAGIEAQRREVKIGLRFVGESNNATLILLALADALITDEDCVRAPVLAQMRTNHRSLRELMVARQKRERRKLTRRPSRRKSHAEAETSGASAGSGRAGGISSGSSRRSRRSGGHPSSNVTATEAERSTTSGPDSLRMRSTTEVPLLSTSVLDFDGLVASGIVRGEKPATQAASDVLSTSQPGSRSPGGQLAGERHFSLSLGTVESRSSALRVSPRAAALRSGSRSSSRAGSRAGSRLEGRRSSSRMASRQGKRSGRRGLGTPGGASPGGGLPGGGDEAVGGAGEAEPVRTAEEAVARALSTADDPFDIAMVEKMYARAVESEFVSAVVGERNSVTRPRVER</sequence>
<feature type="compositionally biased region" description="Polar residues" evidence="1">
    <location>
        <begin position="535"/>
        <end position="545"/>
    </location>
</feature>
<feature type="compositionally biased region" description="Low complexity" evidence="1">
    <location>
        <begin position="869"/>
        <end position="885"/>
    </location>
</feature>
<feature type="compositionally biased region" description="Basic and acidic residues" evidence="1">
    <location>
        <begin position="745"/>
        <end position="757"/>
    </location>
</feature>
<feature type="region of interest" description="Disordered" evidence="1">
    <location>
        <begin position="1786"/>
        <end position="1911"/>
    </location>
</feature>
<feature type="domain" description="DUF4455" evidence="2">
    <location>
        <begin position="262"/>
        <end position="510"/>
    </location>
</feature>
<evidence type="ECO:0000259" key="2">
    <source>
        <dbReference type="Pfam" id="PF14643"/>
    </source>
</evidence>
<dbReference type="Pfam" id="PF14643">
    <property type="entry name" value="DUF4455"/>
    <property type="match status" value="1"/>
</dbReference>
<proteinExistence type="predicted"/>
<feature type="compositionally biased region" description="Low complexity" evidence="1">
    <location>
        <begin position="546"/>
        <end position="559"/>
    </location>
</feature>
<feature type="compositionally biased region" description="Polar residues" evidence="1">
    <location>
        <begin position="768"/>
        <end position="785"/>
    </location>
</feature>
<dbReference type="InterPro" id="IPR027914">
    <property type="entry name" value="DUF4456"/>
</dbReference>
<feature type="compositionally biased region" description="Low complexity" evidence="1">
    <location>
        <begin position="1831"/>
        <end position="1850"/>
    </location>
</feature>
<dbReference type="RefSeq" id="XP_013754505.1">
    <property type="nucleotide sequence ID" value="XM_013899051.1"/>
</dbReference>
<feature type="region of interest" description="Disordered" evidence="1">
    <location>
        <begin position="531"/>
        <end position="559"/>
    </location>
</feature>
<dbReference type="OMA" id="CDYHPEE"/>
<dbReference type="InterPro" id="IPR028089">
    <property type="entry name" value="DUF4455"/>
</dbReference>
<reference evidence="4 5" key="1">
    <citation type="submission" date="2010-05" db="EMBL/GenBank/DDBJ databases">
        <title>The Genome Sequence of Thecamonas trahens ATCC 50062.</title>
        <authorList>
            <consortium name="The Broad Institute Genome Sequencing Platform"/>
            <person name="Russ C."/>
            <person name="Cuomo C."/>
            <person name="Shea T."/>
            <person name="Young S.K."/>
            <person name="Zeng Q."/>
            <person name="Koehrsen M."/>
            <person name="Haas B."/>
            <person name="Borodovsky M."/>
            <person name="Guigo R."/>
            <person name="Alvarado L."/>
            <person name="Berlin A."/>
            <person name="Bochicchio J."/>
            <person name="Borenstein D."/>
            <person name="Chapman S."/>
            <person name="Chen Z."/>
            <person name="Freedman E."/>
            <person name="Gellesch M."/>
            <person name="Goldberg J."/>
            <person name="Griggs A."/>
            <person name="Gujja S."/>
            <person name="Heilman E."/>
            <person name="Heiman D."/>
            <person name="Hepburn T."/>
            <person name="Howarth C."/>
            <person name="Jen D."/>
            <person name="Larson L."/>
            <person name="Mehta T."/>
            <person name="Park D."/>
            <person name="Pearson M."/>
            <person name="Roberts A."/>
            <person name="Saif S."/>
            <person name="Shenoy N."/>
            <person name="Sisk P."/>
            <person name="Stolte C."/>
            <person name="Sykes S."/>
            <person name="Thomson T."/>
            <person name="Walk T."/>
            <person name="White J."/>
            <person name="Yandava C."/>
            <person name="Burger G."/>
            <person name="Gray M.W."/>
            <person name="Holland P.W.H."/>
            <person name="King N."/>
            <person name="Lang F.B.F."/>
            <person name="Roger A.J."/>
            <person name="Ruiz-Trillo I."/>
            <person name="Lander E."/>
            <person name="Nusbaum C."/>
        </authorList>
    </citation>
    <scope>NUCLEOTIDE SEQUENCE [LARGE SCALE GENOMIC DNA]</scope>
    <source>
        <strain evidence="4 5">ATCC 50062</strain>
    </source>
</reference>
<feature type="compositionally biased region" description="Polar residues" evidence="1">
    <location>
        <begin position="1815"/>
        <end position="1826"/>
    </location>
</feature>
<feature type="region of interest" description="Disordered" evidence="1">
    <location>
        <begin position="1325"/>
        <end position="1447"/>
    </location>
</feature>
<feature type="domain" description="DUF4456" evidence="3">
    <location>
        <begin position="1473"/>
        <end position="1677"/>
    </location>
</feature>
<accession>A0A0L0DLP8</accession>
<feature type="compositionally biased region" description="Low complexity" evidence="1">
    <location>
        <begin position="641"/>
        <end position="650"/>
    </location>
</feature>
<evidence type="ECO:0000313" key="4">
    <source>
        <dbReference type="EMBL" id="KNC53239.1"/>
    </source>
</evidence>
<feature type="compositionally biased region" description="Gly residues" evidence="1">
    <location>
        <begin position="1415"/>
        <end position="1426"/>
    </location>
</feature>
<feature type="compositionally biased region" description="Polar residues" evidence="1">
    <location>
        <begin position="1730"/>
        <end position="1755"/>
    </location>
</feature>
<evidence type="ECO:0000256" key="1">
    <source>
        <dbReference type="SAM" id="MobiDB-lite"/>
    </source>
</evidence>
<dbReference type="EMBL" id="GL349480">
    <property type="protein sequence ID" value="KNC53239.1"/>
    <property type="molecule type" value="Genomic_DNA"/>
</dbReference>
<evidence type="ECO:0008006" key="6">
    <source>
        <dbReference type="Google" id="ProtNLM"/>
    </source>
</evidence>
<feature type="compositionally biased region" description="Gly residues" evidence="1">
    <location>
        <begin position="1873"/>
        <end position="1899"/>
    </location>
</feature>
<dbReference type="Pfam" id="PF14644">
    <property type="entry name" value="DUF4456"/>
    <property type="match status" value="1"/>
</dbReference>
<feature type="region of interest" description="Disordered" evidence="1">
    <location>
        <begin position="616"/>
        <end position="650"/>
    </location>
</feature>
<keyword evidence="5" id="KW-1185">Reference proteome</keyword>
<name>A0A0L0DLP8_THETB</name>
<feature type="region of interest" description="Disordered" evidence="1">
    <location>
        <begin position="869"/>
        <end position="894"/>
    </location>
</feature>
<feature type="compositionally biased region" description="Polar residues" evidence="1">
    <location>
        <begin position="25"/>
        <end position="36"/>
    </location>
</feature>
<feature type="compositionally biased region" description="Basic and acidic residues" evidence="1">
    <location>
        <begin position="1902"/>
        <end position="1911"/>
    </location>
</feature>
<feature type="region of interest" description="Disordered" evidence="1">
    <location>
        <begin position="1674"/>
        <end position="1755"/>
    </location>
</feature>
<evidence type="ECO:0000259" key="3">
    <source>
        <dbReference type="Pfam" id="PF14644"/>
    </source>
</evidence>
<dbReference type="GeneID" id="25567349"/>
<organism evidence="4 5">
    <name type="scientific">Thecamonas trahens ATCC 50062</name>
    <dbReference type="NCBI Taxonomy" id="461836"/>
    <lineage>
        <taxon>Eukaryota</taxon>
        <taxon>Apusozoa</taxon>
        <taxon>Apusomonadida</taxon>
        <taxon>Apusomonadidae</taxon>
        <taxon>Thecamonas</taxon>
    </lineage>
</organism>